<evidence type="ECO:0000313" key="2">
    <source>
        <dbReference type="Proteomes" id="UP001293254"/>
    </source>
</evidence>
<dbReference type="Proteomes" id="UP001293254">
    <property type="component" value="Unassembled WGS sequence"/>
</dbReference>
<comment type="caution">
    <text evidence="1">The sequence shown here is derived from an EMBL/GenBank/DDBJ whole genome shotgun (WGS) entry which is preliminary data.</text>
</comment>
<sequence length="121" mass="13783">MYGGCREREPLSSPNLHPDQNRHLWYCCHQSSGLGKATSYNRSLKAKIRRINRSPLLLEPRGLSVETSTNNRRFLMVFSASHSCSFHTSGYLVPNCRPFPIKVLYSSPFSPSFRASMFLSL</sequence>
<gene>
    <name evidence="1" type="ORF">Salat_1848500</name>
</gene>
<dbReference type="EMBL" id="JACGWO010000007">
    <property type="protein sequence ID" value="KAK4422660.1"/>
    <property type="molecule type" value="Genomic_DNA"/>
</dbReference>
<protein>
    <submittedName>
        <fullName evidence="1">Uncharacterized protein</fullName>
    </submittedName>
</protein>
<organism evidence="1 2">
    <name type="scientific">Sesamum alatum</name>
    <dbReference type="NCBI Taxonomy" id="300844"/>
    <lineage>
        <taxon>Eukaryota</taxon>
        <taxon>Viridiplantae</taxon>
        <taxon>Streptophyta</taxon>
        <taxon>Embryophyta</taxon>
        <taxon>Tracheophyta</taxon>
        <taxon>Spermatophyta</taxon>
        <taxon>Magnoliopsida</taxon>
        <taxon>eudicotyledons</taxon>
        <taxon>Gunneridae</taxon>
        <taxon>Pentapetalae</taxon>
        <taxon>asterids</taxon>
        <taxon>lamiids</taxon>
        <taxon>Lamiales</taxon>
        <taxon>Pedaliaceae</taxon>
        <taxon>Sesamum</taxon>
    </lineage>
</organism>
<name>A0AAE2CHU7_9LAMI</name>
<feature type="non-terminal residue" evidence="1">
    <location>
        <position position="121"/>
    </location>
</feature>
<dbReference type="AlphaFoldDB" id="A0AAE2CHU7"/>
<keyword evidence="2" id="KW-1185">Reference proteome</keyword>
<evidence type="ECO:0000313" key="1">
    <source>
        <dbReference type="EMBL" id="KAK4422660.1"/>
    </source>
</evidence>
<reference evidence="1" key="1">
    <citation type="submission" date="2020-06" db="EMBL/GenBank/DDBJ databases">
        <authorList>
            <person name="Li T."/>
            <person name="Hu X."/>
            <person name="Zhang T."/>
            <person name="Song X."/>
            <person name="Zhang H."/>
            <person name="Dai N."/>
            <person name="Sheng W."/>
            <person name="Hou X."/>
            <person name="Wei L."/>
        </authorList>
    </citation>
    <scope>NUCLEOTIDE SEQUENCE</scope>
    <source>
        <strain evidence="1">3651</strain>
        <tissue evidence="1">Leaf</tissue>
    </source>
</reference>
<accession>A0AAE2CHU7</accession>
<proteinExistence type="predicted"/>
<reference evidence="1" key="2">
    <citation type="journal article" date="2024" name="Plant">
        <title>Genomic evolution and insights into agronomic trait innovations of Sesamum species.</title>
        <authorList>
            <person name="Miao H."/>
            <person name="Wang L."/>
            <person name="Qu L."/>
            <person name="Liu H."/>
            <person name="Sun Y."/>
            <person name="Le M."/>
            <person name="Wang Q."/>
            <person name="Wei S."/>
            <person name="Zheng Y."/>
            <person name="Lin W."/>
            <person name="Duan Y."/>
            <person name="Cao H."/>
            <person name="Xiong S."/>
            <person name="Wang X."/>
            <person name="Wei L."/>
            <person name="Li C."/>
            <person name="Ma Q."/>
            <person name="Ju M."/>
            <person name="Zhao R."/>
            <person name="Li G."/>
            <person name="Mu C."/>
            <person name="Tian Q."/>
            <person name="Mei H."/>
            <person name="Zhang T."/>
            <person name="Gao T."/>
            <person name="Zhang H."/>
        </authorList>
    </citation>
    <scope>NUCLEOTIDE SEQUENCE</scope>
    <source>
        <strain evidence="1">3651</strain>
    </source>
</reference>